<feature type="transmembrane region" description="Helical" evidence="1">
    <location>
        <begin position="185"/>
        <end position="205"/>
    </location>
</feature>
<feature type="transmembrane region" description="Helical" evidence="1">
    <location>
        <begin position="217"/>
        <end position="237"/>
    </location>
</feature>
<evidence type="ECO:0000259" key="2">
    <source>
        <dbReference type="Pfam" id="PF01757"/>
    </source>
</evidence>
<keyword evidence="1" id="KW-1133">Transmembrane helix</keyword>
<protein>
    <submittedName>
        <fullName evidence="3">Acyltransferase family protein</fullName>
        <ecNumber evidence="3">2.3.-.-</ecNumber>
    </submittedName>
</protein>
<dbReference type="EC" id="2.3.-.-" evidence="3"/>
<dbReference type="AlphaFoldDB" id="A0AB39SY63"/>
<evidence type="ECO:0000313" key="3">
    <source>
        <dbReference type="EMBL" id="XDQ71846.1"/>
    </source>
</evidence>
<dbReference type="Pfam" id="PF01757">
    <property type="entry name" value="Acyl_transf_3"/>
    <property type="match status" value="1"/>
</dbReference>
<dbReference type="GO" id="GO:0016020">
    <property type="term" value="C:membrane"/>
    <property type="evidence" value="ECO:0007669"/>
    <property type="project" value="TreeGrafter"/>
</dbReference>
<proteinExistence type="predicted"/>
<dbReference type="GO" id="GO:0009103">
    <property type="term" value="P:lipopolysaccharide biosynthetic process"/>
    <property type="evidence" value="ECO:0007669"/>
    <property type="project" value="TreeGrafter"/>
</dbReference>
<dbReference type="InterPro" id="IPR002656">
    <property type="entry name" value="Acyl_transf_3_dom"/>
</dbReference>
<keyword evidence="3" id="KW-0808">Transferase</keyword>
<reference evidence="3" key="1">
    <citation type="submission" date="2024-07" db="EMBL/GenBank/DDBJ databases">
        <authorList>
            <person name="Yu S.T."/>
        </authorList>
    </citation>
    <scope>NUCLEOTIDE SEQUENCE</scope>
    <source>
        <strain evidence="3">R44</strain>
    </source>
</reference>
<organism evidence="3">
    <name type="scientific">Streptomyces sp. R44</name>
    <dbReference type="NCBI Taxonomy" id="3238633"/>
    <lineage>
        <taxon>Bacteria</taxon>
        <taxon>Bacillati</taxon>
        <taxon>Actinomycetota</taxon>
        <taxon>Actinomycetes</taxon>
        <taxon>Kitasatosporales</taxon>
        <taxon>Streptomycetaceae</taxon>
        <taxon>Streptomyces</taxon>
    </lineage>
</organism>
<dbReference type="EMBL" id="CP163444">
    <property type="protein sequence ID" value="XDQ71846.1"/>
    <property type="molecule type" value="Genomic_DNA"/>
</dbReference>
<feature type="transmembrane region" description="Helical" evidence="1">
    <location>
        <begin position="104"/>
        <end position="122"/>
    </location>
</feature>
<dbReference type="RefSeq" id="WP_369144514.1">
    <property type="nucleotide sequence ID" value="NZ_CP163444.1"/>
</dbReference>
<dbReference type="GO" id="GO:0016747">
    <property type="term" value="F:acyltransferase activity, transferring groups other than amino-acyl groups"/>
    <property type="evidence" value="ECO:0007669"/>
    <property type="project" value="InterPro"/>
</dbReference>
<gene>
    <name evidence="3" type="ORF">AB5J54_15565</name>
</gene>
<evidence type="ECO:0000256" key="1">
    <source>
        <dbReference type="SAM" id="Phobius"/>
    </source>
</evidence>
<keyword evidence="1" id="KW-0812">Transmembrane</keyword>
<feature type="transmembrane region" description="Helical" evidence="1">
    <location>
        <begin position="157"/>
        <end position="178"/>
    </location>
</feature>
<feature type="transmembrane region" description="Helical" evidence="1">
    <location>
        <begin position="312"/>
        <end position="333"/>
    </location>
</feature>
<keyword evidence="1" id="KW-0472">Membrane</keyword>
<dbReference type="PANTHER" id="PTHR23028">
    <property type="entry name" value="ACETYLTRANSFERASE"/>
    <property type="match status" value="1"/>
</dbReference>
<feature type="transmembrane region" description="Helical" evidence="1">
    <location>
        <begin position="345"/>
        <end position="365"/>
    </location>
</feature>
<sequence length="398" mass="44762">MSVITDARSGRASARVPAESAGSVLPTRLDSLTSLRFFAAFAVFAHHFTGVGGKTGYGRAPSIFPYSEMGAHGVTFFFVLSGFLLTWVYKPYEHPVAFYIRRVARIWPATLVAAVLAYYVFYVRAHEAVEWKSFIASLFLVQNWLPEATPTLPGNPVTWTLSVEILFYALFPLLARFVVRMRTPLLVGLTVAGLVGMWAVNWWAFDSLAPETARWVMRHPAVYLPQFLVGMTVALLIRRGLRVPLRPIVPLALLAAYVYGYFQLRAHLSAAYDAQLEYTLRPTLAVLAALVIIAFVQRELGGHRGLLNKKPLILLGVWSYSFYLLHHSVSRFATYEWGRTADKDSALFAMLGMGLVILAMSWALYRFVEEPANRWLVRRIPARWRRTAPSVPVAQHTP</sequence>
<feature type="transmembrane region" description="Helical" evidence="1">
    <location>
        <begin position="244"/>
        <end position="262"/>
    </location>
</feature>
<name>A0AB39SY63_9ACTN</name>
<feature type="domain" description="Acyltransferase 3" evidence="2">
    <location>
        <begin position="31"/>
        <end position="365"/>
    </location>
</feature>
<feature type="transmembrane region" description="Helical" evidence="1">
    <location>
        <begin position="282"/>
        <end position="300"/>
    </location>
</feature>
<accession>A0AB39SY63</accession>
<feature type="transmembrane region" description="Helical" evidence="1">
    <location>
        <begin position="69"/>
        <end position="89"/>
    </location>
</feature>
<dbReference type="PANTHER" id="PTHR23028:SF53">
    <property type="entry name" value="ACYL_TRANSF_3 DOMAIN-CONTAINING PROTEIN"/>
    <property type="match status" value="1"/>
</dbReference>
<dbReference type="InterPro" id="IPR050879">
    <property type="entry name" value="Acyltransferase_3"/>
</dbReference>
<feature type="transmembrane region" description="Helical" evidence="1">
    <location>
        <begin position="37"/>
        <end position="57"/>
    </location>
</feature>
<keyword evidence="3" id="KW-0012">Acyltransferase</keyword>